<comment type="caution">
    <text evidence="2">The sequence shown here is derived from an EMBL/GenBank/DDBJ whole genome shotgun (WGS) entry which is preliminary data.</text>
</comment>
<evidence type="ECO:0000313" key="3">
    <source>
        <dbReference type="Proteomes" id="UP001165289"/>
    </source>
</evidence>
<dbReference type="Proteomes" id="UP001165289">
    <property type="component" value="Unassembled WGS sequence"/>
</dbReference>
<feature type="region of interest" description="Disordered" evidence="1">
    <location>
        <begin position="423"/>
        <end position="452"/>
    </location>
</feature>
<feature type="compositionally biased region" description="Basic and acidic residues" evidence="1">
    <location>
        <begin position="423"/>
        <end position="434"/>
    </location>
</feature>
<organism evidence="2 3">
    <name type="scientific">Oopsacas minuta</name>
    <dbReference type="NCBI Taxonomy" id="111878"/>
    <lineage>
        <taxon>Eukaryota</taxon>
        <taxon>Metazoa</taxon>
        <taxon>Porifera</taxon>
        <taxon>Hexactinellida</taxon>
        <taxon>Hexasterophora</taxon>
        <taxon>Lyssacinosida</taxon>
        <taxon>Leucopsacidae</taxon>
        <taxon>Oopsacas</taxon>
    </lineage>
</organism>
<keyword evidence="3" id="KW-1185">Reference proteome</keyword>
<dbReference type="EMBL" id="JAKMXF010000221">
    <property type="protein sequence ID" value="KAI6654864.1"/>
    <property type="molecule type" value="Genomic_DNA"/>
</dbReference>
<accession>A0AAV7K2C9</accession>
<name>A0AAV7K2C9_9METZ</name>
<dbReference type="SUPFAM" id="SSF54768">
    <property type="entry name" value="dsRNA-binding domain-like"/>
    <property type="match status" value="1"/>
</dbReference>
<protein>
    <recommendedName>
        <fullName evidence="4">DRBM domain-containing protein</fullName>
    </recommendedName>
</protein>
<sequence length="470" mass="52811">MEQSGQDFSADAKLSGQENKYGFSAELGNPPVMYPGMHMPGYYPTPVYPPVNENPLQDLMALGYKDVRFTETAGTPTEPFGVVLKIEGIDKTFTAFGQAKKKARKAAAQYAYEFLCDPANLPEEANEKSPINRTPYMHPMYPNPWGPMAFSPRYPSPHNPQFYHAYNQYAPLTSPAPKKVPKQSHTNKDTPFSILREKYPDALIKTQATTTVTIGDHVFPVTIPGNNPHLSRMHACVAALKELEGLEFPDWEYRLGRIKQNSTDPNSISLHPVTLLLKEFGAKNVTFQHDLITDPCTVTINDSGRELVYISDVLPTKRQAKYEASILAIKGIGLDKKYTNILPYGQEDRKRKLNETPAEDNTVAELGEQMNMGLGVEEHHAEPEVVEMVPPKPEASAPQLINEVSPIPDKRMRTDPLEDKPMETETIHTRRQDPRAQSSRYSRYAGGRGRGNRNLIRVHRGQMYGSQKYL</sequence>
<reference evidence="2 3" key="1">
    <citation type="journal article" date="2023" name="BMC Biol.">
        <title>The compact genome of the sponge Oopsacas minuta (Hexactinellida) is lacking key metazoan core genes.</title>
        <authorList>
            <person name="Santini S."/>
            <person name="Schenkelaars Q."/>
            <person name="Jourda C."/>
            <person name="Duchesne M."/>
            <person name="Belahbib H."/>
            <person name="Rocher C."/>
            <person name="Selva M."/>
            <person name="Riesgo A."/>
            <person name="Vervoort M."/>
            <person name="Leys S.P."/>
            <person name="Kodjabachian L."/>
            <person name="Le Bivic A."/>
            <person name="Borchiellini C."/>
            <person name="Claverie J.M."/>
            <person name="Renard E."/>
        </authorList>
    </citation>
    <scope>NUCLEOTIDE SEQUENCE [LARGE SCALE GENOMIC DNA]</scope>
    <source>
        <strain evidence="2">SPO-2</strain>
    </source>
</reference>
<dbReference type="Gene3D" id="3.30.160.20">
    <property type="match status" value="1"/>
</dbReference>
<gene>
    <name evidence="2" type="ORF">LOD99_2743</name>
</gene>
<evidence type="ECO:0000313" key="2">
    <source>
        <dbReference type="EMBL" id="KAI6654864.1"/>
    </source>
</evidence>
<dbReference type="AlphaFoldDB" id="A0AAV7K2C9"/>
<evidence type="ECO:0008006" key="4">
    <source>
        <dbReference type="Google" id="ProtNLM"/>
    </source>
</evidence>
<proteinExistence type="predicted"/>
<evidence type="ECO:0000256" key="1">
    <source>
        <dbReference type="SAM" id="MobiDB-lite"/>
    </source>
</evidence>